<dbReference type="InterPro" id="IPR011074">
    <property type="entry name" value="CRAL/TRIO_N_dom"/>
</dbReference>
<dbReference type="SUPFAM" id="SSF46938">
    <property type="entry name" value="CRAL/TRIO N-terminal domain"/>
    <property type="match status" value="1"/>
</dbReference>
<dbReference type="STRING" id="151549.A0A4C1T368"/>
<sequence>MDPEFLFKVETTFFRKLIKVLRATKAFLDAVRESGAPCVSRATAIKFLLARKFDVARAHALWRQHEATRRREGLNKFEPFEDPLKSELETEKFTILPTRDATGAAIAVFTANKHFPTQTTHQTTLQGLVYQLDVALQSADTQRAGLVFIYDMTDSKYANFDYELSQKILTMLKENYALVLFLACDRNSQQYLNLACIQSDSSTK</sequence>
<protein>
    <submittedName>
        <fullName evidence="2">Tyrosine-protein phosphatase non-receptor type 9</fullName>
    </submittedName>
</protein>
<keyword evidence="2" id="KW-0675">Receptor</keyword>
<dbReference type="InterPro" id="IPR036865">
    <property type="entry name" value="CRAL-TRIO_dom_sf"/>
</dbReference>
<dbReference type="PANTHER" id="PTHR10174:SF208">
    <property type="entry name" value="CRAL-TRIO DOMAIN-CONTAINING PROTEIN DDB_G0278031"/>
    <property type="match status" value="1"/>
</dbReference>
<dbReference type="GO" id="GO:0016020">
    <property type="term" value="C:membrane"/>
    <property type="evidence" value="ECO:0007669"/>
    <property type="project" value="TreeGrafter"/>
</dbReference>
<proteinExistence type="predicted"/>
<dbReference type="InterPro" id="IPR036273">
    <property type="entry name" value="CRAL/TRIO_N_dom_sf"/>
</dbReference>
<organism evidence="2 3">
    <name type="scientific">Eumeta variegata</name>
    <name type="common">Bagworm moth</name>
    <name type="synonym">Eumeta japonica</name>
    <dbReference type="NCBI Taxonomy" id="151549"/>
    <lineage>
        <taxon>Eukaryota</taxon>
        <taxon>Metazoa</taxon>
        <taxon>Ecdysozoa</taxon>
        <taxon>Arthropoda</taxon>
        <taxon>Hexapoda</taxon>
        <taxon>Insecta</taxon>
        <taxon>Pterygota</taxon>
        <taxon>Neoptera</taxon>
        <taxon>Endopterygota</taxon>
        <taxon>Lepidoptera</taxon>
        <taxon>Glossata</taxon>
        <taxon>Ditrysia</taxon>
        <taxon>Tineoidea</taxon>
        <taxon>Psychidae</taxon>
        <taxon>Oiketicinae</taxon>
        <taxon>Eumeta</taxon>
    </lineage>
</organism>
<dbReference type="InterPro" id="IPR001251">
    <property type="entry name" value="CRAL-TRIO_dom"/>
</dbReference>
<dbReference type="Gene3D" id="3.40.525.10">
    <property type="entry name" value="CRAL-TRIO lipid binding domain"/>
    <property type="match status" value="1"/>
</dbReference>
<dbReference type="SUPFAM" id="SSF52087">
    <property type="entry name" value="CRAL/TRIO domain"/>
    <property type="match status" value="1"/>
</dbReference>
<dbReference type="SMART" id="SM01100">
    <property type="entry name" value="CRAL_TRIO_N"/>
    <property type="match status" value="1"/>
</dbReference>
<reference evidence="2 3" key="1">
    <citation type="journal article" date="2019" name="Commun. Biol.">
        <title>The bagworm genome reveals a unique fibroin gene that provides high tensile strength.</title>
        <authorList>
            <person name="Kono N."/>
            <person name="Nakamura H."/>
            <person name="Ohtoshi R."/>
            <person name="Tomita M."/>
            <person name="Numata K."/>
            <person name="Arakawa K."/>
        </authorList>
    </citation>
    <scope>NUCLEOTIDE SEQUENCE [LARGE SCALE GENOMIC DNA]</scope>
</reference>
<dbReference type="OrthoDB" id="10051650at2759"/>
<dbReference type="GO" id="GO:1902936">
    <property type="term" value="F:phosphatidylinositol bisphosphate binding"/>
    <property type="evidence" value="ECO:0007669"/>
    <property type="project" value="TreeGrafter"/>
</dbReference>
<name>A0A4C1T368_EUMVA</name>
<feature type="domain" description="CRAL/TRIO N-terminal" evidence="1">
    <location>
        <begin position="40"/>
        <end position="65"/>
    </location>
</feature>
<dbReference type="CDD" id="cd00170">
    <property type="entry name" value="SEC14"/>
    <property type="match status" value="1"/>
</dbReference>
<dbReference type="AlphaFoldDB" id="A0A4C1T368"/>
<evidence type="ECO:0000313" key="2">
    <source>
        <dbReference type="EMBL" id="GBP07701.1"/>
    </source>
</evidence>
<dbReference type="PANTHER" id="PTHR10174">
    <property type="entry name" value="ALPHA-TOCOPHEROL TRANSFER PROTEIN-RELATED"/>
    <property type="match status" value="1"/>
</dbReference>
<accession>A0A4C1T368</accession>
<evidence type="ECO:0000259" key="1">
    <source>
        <dbReference type="SMART" id="SM01100"/>
    </source>
</evidence>
<dbReference type="EMBL" id="BGZK01000027">
    <property type="protein sequence ID" value="GBP07701.1"/>
    <property type="molecule type" value="Genomic_DNA"/>
</dbReference>
<evidence type="ECO:0000313" key="3">
    <source>
        <dbReference type="Proteomes" id="UP000299102"/>
    </source>
</evidence>
<dbReference type="Pfam" id="PF00650">
    <property type="entry name" value="CRAL_TRIO"/>
    <property type="match status" value="1"/>
</dbReference>
<dbReference type="Proteomes" id="UP000299102">
    <property type="component" value="Unassembled WGS sequence"/>
</dbReference>
<gene>
    <name evidence="2" type="primary">PTPN9</name>
    <name evidence="2" type="ORF">EVAR_2809_1</name>
</gene>
<comment type="caution">
    <text evidence="2">The sequence shown here is derived from an EMBL/GenBank/DDBJ whole genome shotgun (WGS) entry which is preliminary data.</text>
</comment>
<keyword evidence="3" id="KW-1185">Reference proteome</keyword>